<keyword evidence="8" id="KW-0805">Transcription regulation</keyword>
<dbReference type="PANTHER" id="PTHR33202">
    <property type="entry name" value="ZINC UPTAKE REGULATION PROTEIN"/>
    <property type="match status" value="1"/>
</dbReference>
<dbReference type="Pfam" id="PF01475">
    <property type="entry name" value="FUR"/>
    <property type="match status" value="1"/>
</dbReference>
<evidence type="ECO:0000256" key="1">
    <source>
        <dbReference type="ARBA" id="ARBA00004496"/>
    </source>
</evidence>
<dbReference type="GO" id="GO:0045892">
    <property type="term" value="P:negative regulation of DNA-templated transcription"/>
    <property type="evidence" value="ECO:0007669"/>
    <property type="project" value="TreeGrafter"/>
</dbReference>
<comment type="similarity">
    <text evidence="2">Belongs to the Fur family.</text>
</comment>
<comment type="subunit">
    <text evidence="3">Homodimer.</text>
</comment>
<keyword evidence="5" id="KW-0678">Repressor</keyword>
<evidence type="ECO:0000256" key="2">
    <source>
        <dbReference type="ARBA" id="ARBA00007957"/>
    </source>
</evidence>
<dbReference type="InterPro" id="IPR036390">
    <property type="entry name" value="WH_DNA-bd_sf"/>
</dbReference>
<keyword evidence="6" id="KW-0479">Metal-binding</keyword>
<name>A0A6J5YMP9_9ZZZZ</name>
<dbReference type="EMBL" id="CAESAJ010000013">
    <property type="protein sequence ID" value="CAB4331775.1"/>
    <property type="molecule type" value="Genomic_DNA"/>
</dbReference>
<dbReference type="SUPFAM" id="SSF46785">
    <property type="entry name" value="Winged helix' DNA-binding domain"/>
    <property type="match status" value="1"/>
</dbReference>
<evidence type="ECO:0000256" key="6">
    <source>
        <dbReference type="ARBA" id="ARBA00022723"/>
    </source>
</evidence>
<dbReference type="GO" id="GO:1900376">
    <property type="term" value="P:regulation of secondary metabolite biosynthetic process"/>
    <property type="evidence" value="ECO:0007669"/>
    <property type="project" value="TreeGrafter"/>
</dbReference>
<keyword evidence="10" id="KW-0804">Transcription</keyword>
<proteinExistence type="inferred from homology"/>
<evidence type="ECO:0000256" key="3">
    <source>
        <dbReference type="ARBA" id="ARBA00011738"/>
    </source>
</evidence>
<dbReference type="GO" id="GO:0005829">
    <property type="term" value="C:cytosol"/>
    <property type="evidence" value="ECO:0007669"/>
    <property type="project" value="TreeGrafter"/>
</dbReference>
<keyword evidence="7" id="KW-0862">Zinc</keyword>
<dbReference type="GO" id="GO:0003700">
    <property type="term" value="F:DNA-binding transcription factor activity"/>
    <property type="evidence" value="ECO:0007669"/>
    <property type="project" value="InterPro"/>
</dbReference>
<evidence type="ECO:0000256" key="8">
    <source>
        <dbReference type="ARBA" id="ARBA00023015"/>
    </source>
</evidence>
<evidence type="ECO:0000313" key="11">
    <source>
        <dbReference type="EMBL" id="CAB4331775.1"/>
    </source>
</evidence>
<reference evidence="11" key="1">
    <citation type="submission" date="2020-05" db="EMBL/GenBank/DDBJ databases">
        <authorList>
            <person name="Chiriac C."/>
            <person name="Salcher M."/>
            <person name="Ghai R."/>
            <person name="Kavagutti S V."/>
        </authorList>
    </citation>
    <scope>NUCLEOTIDE SEQUENCE</scope>
</reference>
<organism evidence="11">
    <name type="scientific">freshwater metagenome</name>
    <dbReference type="NCBI Taxonomy" id="449393"/>
    <lineage>
        <taxon>unclassified sequences</taxon>
        <taxon>metagenomes</taxon>
        <taxon>ecological metagenomes</taxon>
    </lineage>
</organism>
<dbReference type="GO" id="GO:0000976">
    <property type="term" value="F:transcription cis-regulatory region binding"/>
    <property type="evidence" value="ECO:0007669"/>
    <property type="project" value="TreeGrafter"/>
</dbReference>
<keyword evidence="9" id="KW-0238">DNA-binding</keyword>
<evidence type="ECO:0000256" key="4">
    <source>
        <dbReference type="ARBA" id="ARBA00022490"/>
    </source>
</evidence>
<dbReference type="InterPro" id="IPR036388">
    <property type="entry name" value="WH-like_DNA-bd_sf"/>
</dbReference>
<accession>A0A6J5YMP9</accession>
<dbReference type="Gene3D" id="3.30.1490.190">
    <property type="match status" value="1"/>
</dbReference>
<dbReference type="AlphaFoldDB" id="A0A6J5YMP9"/>
<dbReference type="PANTHER" id="PTHR33202:SF2">
    <property type="entry name" value="FERRIC UPTAKE REGULATION PROTEIN"/>
    <property type="match status" value="1"/>
</dbReference>
<evidence type="ECO:0000256" key="5">
    <source>
        <dbReference type="ARBA" id="ARBA00022491"/>
    </source>
</evidence>
<comment type="subcellular location">
    <subcellularLocation>
        <location evidence="1">Cytoplasm</location>
    </subcellularLocation>
</comment>
<dbReference type="GO" id="GO:0008270">
    <property type="term" value="F:zinc ion binding"/>
    <property type="evidence" value="ECO:0007669"/>
    <property type="project" value="TreeGrafter"/>
</dbReference>
<dbReference type="Gene3D" id="1.10.10.10">
    <property type="entry name" value="Winged helix-like DNA-binding domain superfamily/Winged helix DNA-binding domain"/>
    <property type="match status" value="1"/>
</dbReference>
<gene>
    <name evidence="11" type="ORF">UFOPK3770_00243</name>
</gene>
<evidence type="ECO:0000256" key="9">
    <source>
        <dbReference type="ARBA" id="ARBA00023125"/>
    </source>
</evidence>
<keyword evidence="4" id="KW-0963">Cytoplasm</keyword>
<dbReference type="InterPro" id="IPR043135">
    <property type="entry name" value="Fur_C"/>
</dbReference>
<protein>
    <submittedName>
        <fullName evidence="11">Unannotated protein</fullName>
    </submittedName>
</protein>
<sequence length="133" mass="14941">MSSPLSRRTKQRDAIFALLSTSPAFYSANDVFENLNRSTTPVGLSTVYRTLNVMVEAHEVDVVLLQDGQALYRLCGSQQHHHHLRCTQCGIAIEVTGEKIEEFAQEIARKFQFQNVTHSIELAGICSECTQRT</sequence>
<evidence type="ECO:0000256" key="7">
    <source>
        <dbReference type="ARBA" id="ARBA00022833"/>
    </source>
</evidence>
<evidence type="ECO:0000256" key="10">
    <source>
        <dbReference type="ARBA" id="ARBA00023163"/>
    </source>
</evidence>
<dbReference type="InterPro" id="IPR002481">
    <property type="entry name" value="FUR"/>
</dbReference>
<dbReference type="CDD" id="cd07153">
    <property type="entry name" value="Fur_like"/>
    <property type="match status" value="1"/>
</dbReference>